<evidence type="ECO:0000313" key="4">
    <source>
        <dbReference type="Proteomes" id="UP001597182"/>
    </source>
</evidence>
<keyword evidence="2" id="KW-1133">Transmembrane helix</keyword>
<feature type="transmembrane region" description="Helical" evidence="2">
    <location>
        <begin position="27"/>
        <end position="46"/>
    </location>
</feature>
<dbReference type="RefSeq" id="WP_346091240.1">
    <property type="nucleotide sequence ID" value="NZ_BAABKS010000020.1"/>
</dbReference>
<keyword evidence="4" id="KW-1185">Reference proteome</keyword>
<keyword evidence="2" id="KW-0472">Membrane</keyword>
<feature type="compositionally biased region" description="Low complexity" evidence="1">
    <location>
        <begin position="137"/>
        <end position="167"/>
    </location>
</feature>
<sequence length="167" mass="17645">MPRFVLPLLVLGDVAICVVLYLAIGWPGLLVAIPLLIMTIVVTVVLQGSRMLREAAAARLQGRYRVAGEEEDPGWSGSGPADWDDAFDTFAPGRPTWDHSGQPHHDPHHPAGSPWPSSSSDHHGHSHSHGYSHSHDPGSWSSSDSGSSWSDSGSSSSDSGSSSSSSD</sequence>
<protein>
    <submittedName>
        <fullName evidence="3">Uncharacterized protein</fullName>
    </submittedName>
</protein>
<gene>
    <name evidence="3" type="ORF">ACFQ34_03950</name>
</gene>
<feature type="region of interest" description="Disordered" evidence="1">
    <location>
        <begin position="66"/>
        <end position="167"/>
    </location>
</feature>
<proteinExistence type="predicted"/>
<comment type="caution">
    <text evidence="3">The sequence shown here is derived from an EMBL/GenBank/DDBJ whole genome shotgun (WGS) entry which is preliminary data.</text>
</comment>
<organism evidence="3 4">
    <name type="scientific">Pseudonocardia benzenivorans</name>
    <dbReference type="NCBI Taxonomy" id="228005"/>
    <lineage>
        <taxon>Bacteria</taxon>
        <taxon>Bacillati</taxon>
        <taxon>Actinomycetota</taxon>
        <taxon>Actinomycetes</taxon>
        <taxon>Pseudonocardiales</taxon>
        <taxon>Pseudonocardiaceae</taxon>
        <taxon>Pseudonocardia</taxon>
    </lineage>
</organism>
<evidence type="ECO:0000256" key="2">
    <source>
        <dbReference type="SAM" id="Phobius"/>
    </source>
</evidence>
<accession>A0ABW3VAT3</accession>
<reference evidence="4" key="1">
    <citation type="journal article" date="2019" name="Int. J. Syst. Evol. Microbiol.">
        <title>The Global Catalogue of Microorganisms (GCM) 10K type strain sequencing project: providing services to taxonomists for standard genome sequencing and annotation.</title>
        <authorList>
            <consortium name="The Broad Institute Genomics Platform"/>
            <consortium name="The Broad Institute Genome Sequencing Center for Infectious Disease"/>
            <person name="Wu L."/>
            <person name="Ma J."/>
        </authorList>
    </citation>
    <scope>NUCLEOTIDE SEQUENCE [LARGE SCALE GENOMIC DNA]</scope>
    <source>
        <strain evidence="4">CCUG 49018</strain>
    </source>
</reference>
<dbReference type="Proteomes" id="UP001597182">
    <property type="component" value="Unassembled WGS sequence"/>
</dbReference>
<feature type="compositionally biased region" description="Low complexity" evidence="1">
    <location>
        <begin position="110"/>
        <end position="119"/>
    </location>
</feature>
<evidence type="ECO:0000313" key="3">
    <source>
        <dbReference type="EMBL" id="MFD1232426.1"/>
    </source>
</evidence>
<dbReference type="EMBL" id="JBHTMB010000023">
    <property type="protein sequence ID" value="MFD1232426.1"/>
    <property type="molecule type" value="Genomic_DNA"/>
</dbReference>
<name>A0ABW3VAT3_9PSEU</name>
<keyword evidence="2" id="KW-0812">Transmembrane</keyword>
<evidence type="ECO:0000256" key="1">
    <source>
        <dbReference type="SAM" id="MobiDB-lite"/>
    </source>
</evidence>